<dbReference type="GO" id="GO:0004674">
    <property type="term" value="F:protein serine/threonine kinase activity"/>
    <property type="evidence" value="ECO:0007669"/>
    <property type="project" value="UniProtKB-EC"/>
</dbReference>
<dbReference type="PANTHER" id="PTHR42926">
    <property type="match status" value="1"/>
</dbReference>
<accession>A3ZNZ5</accession>
<feature type="domain" description="KaiC" evidence="7">
    <location>
        <begin position="248"/>
        <end position="485"/>
    </location>
</feature>
<keyword evidence="5" id="KW-0418">Kinase</keyword>
<protein>
    <recommendedName>
        <fullName evidence="1">non-specific serine/threonine protein kinase</fullName>
        <ecNumber evidence="1">2.7.11.1</ecNumber>
    </recommendedName>
</protein>
<dbReference type="STRING" id="314230.DSM3645_17865"/>
<dbReference type="InterPro" id="IPR027417">
    <property type="entry name" value="P-loop_NTPase"/>
</dbReference>
<name>A3ZNZ5_9BACT</name>
<dbReference type="SMART" id="SM00382">
    <property type="entry name" value="AAA"/>
    <property type="match status" value="2"/>
</dbReference>
<dbReference type="EC" id="2.7.11.1" evidence="1"/>
<dbReference type="eggNOG" id="COG0467">
    <property type="taxonomic scope" value="Bacteria"/>
</dbReference>
<evidence type="ECO:0000256" key="2">
    <source>
        <dbReference type="ARBA" id="ARBA00022553"/>
    </source>
</evidence>
<evidence type="ECO:0000256" key="4">
    <source>
        <dbReference type="ARBA" id="ARBA00022737"/>
    </source>
</evidence>
<dbReference type="EMBL" id="AANZ01000003">
    <property type="protein sequence ID" value="EAQ82043.1"/>
    <property type="molecule type" value="Genomic_DNA"/>
</dbReference>
<proteinExistence type="predicted"/>
<dbReference type="OrthoDB" id="9783783at2"/>
<dbReference type="InterPro" id="IPR010624">
    <property type="entry name" value="KaiC_dom"/>
</dbReference>
<dbReference type="HOGENOM" id="CLU_023669_4_2_0"/>
<evidence type="ECO:0000256" key="1">
    <source>
        <dbReference type="ARBA" id="ARBA00012513"/>
    </source>
</evidence>
<keyword evidence="3" id="KW-0808">Transferase</keyword>
<organism evidence="8 9">
    <name type="scientific">Blastopirellula marina DSM 3645</name>
    <dbReference type="NCBI Taxonomy" id="314230"/>
    <lineage>
        <taxon>Bacteria</taxon>
        <taxon>Pseudomonadati</taxon>
        <taxon>Planctomycetota</taxon>
        <taxon>Planctomycetia</taxon>
        <taxon>Pirellulales</taxon>
        <taxon>Pirellulaceae</taxon>
        <taxon>Blastopirellula</taxon>
    </lineage>
</organism>
<evidence type="ECO:0000313" key="8">
    <source>
        <dbReference type="EMBL" id="EAQ82043.1"/>
    </source>
</evidence>
<dbReference type="GO" id="GO:0005524">
    <property type="term" value="F:ATP binding"/>
    <property type="evidence" value="ECO:0007669"/>
    <property type="project" value="InterPro"/>
</dbReference>
<evidence type="ECO:0000256" key="5">
    <source>
        <dbReference type="ARBA" id="ARBA00022777"/>
    </source>
</evidence>
<dbReference type="Gene3D" id="3.40.50.300">
    <property type="entry name" value="P-loop containing nucleotide triphosphate hydrolases"/>
    <property type="match status" value="2"/>
</dbReference>
<sequence length="505" mass="55814">MPGEPTDISTGNIELDEILRGGLTANRIYLLDGHPGAGKTTLGMQFLLDGIRKGETGLYVSLSETRTELEGIAKSHGWTLEGLHIHELVDPTDSLQADSQYTMFHPSEVELGETTRHMLAQVEKINPRRVVLDSLSELRLLAQSALRYRRQILALKHFFVGRDCTAIFLDDKTSPDHDLQLQSIAHGVISLDRLPADFGDERRRLRVVKYRGRSFVGGWHDFDIQRGGMKIYPRITTHYPPRPREHLASLLSGNASLDALLGKGIEPGTSTLMLGPAGAGKSSCSTLFATTACRRGERAVIFAFDESRQTLILRSKGLGMDLEELESQGLLEIRQVNPGEVSPGQFANMVRTSVQSKPDEKRVSVVVIDSLNGYLSAMPEERFLQIQMHELLNYLGNCGIATFLVVAQHGMLGTAMQTPVDASYLADSVILFRYFEAAGEIRQAISVVKKRDGSHERTIREFRMTDGKIIVGEPLINFHGILAGTPIFTGDKDNLLDEQGIDAKP</sequence>
<dbReference type="PIRSF" id="PIRSF039117">
    <property type="entry name" value="KaiC"/>
    <property type="match status" value="1"/>
</dbReference>
<dbReference type="CDD" id="cd19488">
    <property type="entry name" value="KaiC-like_N"/>
    <property type="match status" value="1"/>
</dbReference>
<gene>
    <name evidence="8" type="ORF">DSM3645_17865</name>
</gene>
<dbReference type="InterPro" id="IPR030665">
    <property type="entry name" value="KaiC"/>
</dbReference>
<dbReference type="InterPro" id="IPR014774">
    <property type="entry name" value="KaiC-like_dom"/>
</dbReference>
<dbReference type="SUPFAM" id="SSF52540">
    <property type="entry name" value="P-loop containing nucleoside triphosphate hydrolases"/>
    <property type="match status" value="2"/>
</dbReference>
<comment type="caution">
    <text evidence="8">The sequence shown here is derived from an EMBL/GenBank/DDBJ whole genome shotgun (WGS) entry which is preliminary data.</text>
</comment>
<evidence type="ECO:0000259" key="7">
    <source>
        <dbReference type="PROSITE" id="PS51146"/>
    </source>
</evidence>
<dbReference type="PROSITE" id="PS51146">
    <property type="entry name" value="KAIC"/>
    <property type="match status" value="2"/>
</dbReference>
<dbReference type="Pfam" id="PF06745">
    <property type="entry name" value="ATPase"/>
    <property type="match status" value="2"/>
</dbReference>
<feature type="domain" description="KaiC" evidence="7">
    <location>
        <begin position="6"/>
        <end position="245"/>
    </location>
</feature>
<dbReference type="Proteomes" id="UP000004358">
    <property type="component" value="Unassembled WGS sequence"/>
</dbReference>
<dbReference type="GO" id="GO:0016787">
    <property type="term" value="F:hydrolase activity"/>
    <property type="evidence" value="ECO:0007669"/>
    <property type="project" value="UniProtKB-KW"/>
</dbReference>
<evidence type="ECO:0000313" key="9">
    <source>
        <dbReference type="Proteomes" id="UP000004358"/>
    </source>
</evidence>
<evidence type="ECO:0000256" key="6">
    <source>
        <dbReference type="ARBA" id="ARBA00022801"/>
    </source>
</evidence>
<keyword evidence="4" id="KW-0677">Repeat</keyword>
<dbReference type="InterPro" id="IPR003593">
    <property type="entry name" value="AAA+_ATPase"/>
</dbReference>
<dbReference type="InterPro" id="IPR051347">
    <property type="entry name" value="Circadian_clock_KaiC-rel"/>
</dbReference>
<evidence type="ECO:0000256" key="3">
    <source>
        <dbReference type="ARBA" id="ARBA00022679"/>
    </source>
</evidence>
<keyword evidence="6" id="KW-0378">Hydrolase</keyword>
<dbReference type="AlphaFoldDB" id="A3ZNZ5"/>
<keyword evidence="2" id="KW-0597">Phosphoprotein</keyword>
<reference evidence="8 9" key="1">
    <citation type="submission" date="2006-02" db="EMBL/GenBank/DDBJ databases">
        <authorList>
            <person name="Amann R."/>
            <person name="Ferriera S."/>
            <person name="Johnson J."/>
            <person name="Kravitz S."/>
            <person name="Halpern A."/>
            <person name="Remington K."/>
            <person name="Beeson K."/>
            <person name="Tran B."/>
            <person name="Rogers Y.-H."/>
            <person name="Friedman R."/>
            <person name="Venter J.C."/>
        </authorList>
    </citation>
    <scope>NUCLEOTIDE SEQUENCE [LARGE SCALE GENOMIC DNA]</scope>
    <source>
        <strain evidence="8 9">DSM 3645</strain>
    </source>
</reference>
<dbReference type="RefSeq" id="WP_002651471.1">
    <property type="nucleotide sequence ID" value="NZ_CH672376.1"/>
</dbReference>
<dbReference type="PANTHER" id="PTHR42926:SF1">
    <property type="entry name" value="CIRCADIAN CLOCK OSCILLATOR PROTEIN KAIC 1"/>
    <property type="match status" value="1"/>
</dbReference>